<dbReference type="SUPFAM" id="SSF46785">
    <property type="entry name" value="Winged helix' DNA-binding domain"/>
    <property type="match status" value="1"/>
</dbReference>
<keyword evidence="1" id="KW-0805">Transcription regulation</keyword>
<dbReference type="InterPro" id="IPR029016">
    <property type="entry name" value="GAF-like_dom_sf"/>
</dbReference>
<dbReference type="GO" id="GO:0003677">
    <property type="term" value="F:DNA binding"/>
    <property type="evidence" value="ECO:0007669"/>
    <property type="project" value="UniProtKB-KW"/>
</dbReference>
<name>A0A9X4GQV3_9ENTR</name>
<evidence type="ECO:0000313" key="7">
    <source>
        <dbReference type="Proteomes" id="UP001147005"/>
    </source>
</evidence>
<accession>A0A9X4GQV3</accession>
<dbReference type="InterPro" id="IPR036388">
    <property type="entry name" value="WH-like_DNA-bd_sf"/>
</dbReference>
<proteinExistence type="predicted"/>
<dbReference type="GO" id="GO:0003700">
    <property type="term" value="F:DNA-binding transcription factor activity"/>
    <property type="evidence" value="ECO:0007669"/>
    <property type="project" value="TreeGrafter"/>
</dbReference>
<keyword evidence="3" id="KW-0804">Transcription</keyword>
<comment type="caution">
    <text evidence="6">The sequence shown here is derived from an EMBL/GenBank/DDBJ whole genome shotgun (WGS) entry which is preliminary data.</text>
</comment>
<sequence length="251" mass="28070">MLTNSTTSVPALDKTIKICNYLFTSPGATFSQIQQDLALPKSSTSSLLNALTVHRILRQEKGRFYLGLKLYEWGNKSLEQFDIRNIALPILERVRDQTGLTCHLGVLEELSPIYILKLESHHPISIRTWEGKKLPLHSSGIGKALCAWLPQETIDALLPDEDLPRYTDSTITKKNDLMVEFAKIRSKGWAYDNEEDCPGVFCIAAPVFDHKKNVIAAISVSGVQLQLPEDKIAETSVLIMNACRDLSAKMM</sequence>
<dbReference type="Pfam" id="PF01614">
    <property type="entry name" value="IclR_C"/>
    <property type="match status" value="1"/>
</dbReference>
<dbReference type="SMART" id="SM00346">
    <property type="entry name" value="HTH_ICLR"/>
    <property type="match status" value="1"/>
</dbReference>
<feature type="domain" description="IclR-ED" evidence="5">
    <location>
        <begin position="69"/>
        <end position="251"/>
    </location>
</feature>
<dbReference type="Gene3D" id="3.30.450.40">
    <property type="match status" value="1"/>
</dbReference>
<gene>
    <name evidence="6" type="ORF">L2111_23525</name>
</gene>
<evidence type="ECO:0000256" key="3">
    <source>
        <dbReference type="ARBA" id="ARBA00023163"/>
    </source>
</evidence>
<protein>
    <submittedName>
        <fullName evidence="6">IclR family transcriptional regulator</fullName>
    </submittedName>
</protein>
<dbReference type="GO" id="GO:0045892">
    <property type="term" value="P:negative regulation of DNA-templated transcription"/>
    <property type="evidence" value="ECO:0007669"/>
    <property type="project" value="TreeGrafter"/>
</dbReference>
<dbReference type="PANTHER" id="PTHR30136">
    <property type="entry name" value="HELIX-TURN-HELIX TRANSCRIPTIONAL REGULATOR, ICLR FAMILY"/>
    <property type="match status" value="1"/>
</dbReference>
<evidence type="ECO:0000256" key="1">
    <source>
        <dbReference type="ARBA" id="ARBA00023015"/>
    </source>
</evidence>
<evidence type="ECO:0000313" key="6">
    <source>
        <dbReference type="EMBL" id="MDE9621023.1"/>
    </source>
</evidence>
<keyword evidence="2" id="KW-0238">DNA-binding</keyword>
<dbReference type="InterPro" id="IPR036390">
    <property type="entry name" value="WH_DNA-bd_sf"/>
</dbReference>
<dbReference type="Proteomes" id="UP001147005">
    <property type="component" value="Unassembled WGS sequence"/>
</dbReference>
<reference evidence="6" key="1">
    <citation type="submission" date="2022-01" db="EMBL/GenBank/DDBJ databases">
        <title>Genetic Characterization of Carbapenem-resistant Citrobacter spp. from China: a multicenter study.</title>
        <authorList>
            <person name="Ye L."/>
        </authorList>
    </citation>
    <scope>NUCLEOTIDE SEQUENCE</scope>
    <source>
        <strain evidence="6">IR5432</strain>
    </source>
</reference>
<dbReference type="InterPro" id="IPR014757">
    <property type="entry name" value="Tscrpt_reg_IclR_C"/>
</dbReference>
<dbReference type="AlphaFoldDB" id="A0A9X4GQV3"/>
<dbReference type="PROSITE" id="PS51078">
    <property type="entry name" value="ICLR_ED"/>
    <property type="match status" value="1"/>
</dbReference>
<dbReference type="SUPFAM" id="SSF55781">
    <property type="entry name" value="GAF domain-like"/>
    <property type="match status" value="1"/>
</dbReference>
<dbReference type="Pfam" id="PF09339">
    <property type="entry name" value="HTH_IclR"/>
    <property type="match status" value="1"/>
</dbReference>
<dbReference type="Gene3D" id="1.10.10.10">
    <property type="entry name" value="Winged helix-like DNA-binding domain superfamily/Winged helix DNA-binding domain"/>
    <property type="match status" value="1"/>
</dbReference>
<dbReference type="PANTHER" id="PTHR30136:SF38">
    <property type="entry name" value="TRANSCRIPTIONAL REGULATOR"/>
    <property type="match status" value="1"/>
</dbReference>
<evidence type="ECO:0000259" key="4">
    <source>
        <dbReference type="PROSITE" id="PS51077"/>
    </source>
</evidence>
<dbReference type="EMBL" id="JAKIHW010000044">
    <property type="protein sequence ID" value="MDE9621023.1"/>
    <property type="molecule type" value="Genomic_DNA"/>
</dbReference>
<evidence type="ECO:0000259" key="5">
    <source>
        <dbReference type="PROSITE" id="PS51078"/>
    </source>
</evidence>
<dbReference type="PROSITE" id="PS51077">
    <property type="entry name" value="HTH_ICLR"/>
    <property type="match status" value="1"/>
</dbReference>
<feature type="domain" description="HTH iclR-type" evidence="4">
    <location>
        <begin position="9"/>
        <end position="68"/>
    </location>
</feature>
<organism evidence="6 7">
    <name type="scientific">Citrobacter portucalensis</name>
    <dbReference type="NCBI Taxonomy" id="1639133"/>
    <lineage>
        <taxon>Bacteria</taxon>
        <taxon>Pseudomonadati</taxon>
        <taxon>Pseudomonadota</taxon>
        <taxon>Gammaproteobacteria</taxon>
        <taxon>Enterobacterales</taxon>
        <taxon>Enterobacteriaceae</taxon>
        <taxon>Citrobacter</taxon>
        <taxon>Citrobacter freundii complex</taxon>
    </lineage>
</organism>
<evidence type="ECO:0000256" key="2">
    <source>
        <dbReference type="ARBA" id="ARBA00023125"/>
    </source>
</evidence>
<dbReference type="RefSeq" id="WP_275398772.1">
    <property type="nucleotide sequence ID" value="NZ_CP186530.1"/>
</dbReference>
<dbReference type="InterPro" id="IPR050707">
    <property type="entry name" value="HTH_MetabolicPath_Reg"/>
</dbReference>
<dbReference type="InterPro" id="IPR005471">
    <property type="entry name" value="Tscrpt_reg_IclR_N"/>
</dbReference>